<dbReference type="InterPro" id="IPR039315">
    <property type="entry name" value="CheW"/>
</dbReference>
<evidence type="ECO:0000313" key="2">
    <source>
        <dbReference type="EMBL" id="SEM55337.1"/>
    </source>
</evidence>
<dbReference type="Gene3D" id="2.40.50.180">
    <property type="entry name" value="CheA-289, Domain 4"/>
    <property type="match status" value="1"/>
</dbReference>
<dbReference type="RefSeq" id="WP_092751376.1">
    <property type="nucleotide sequence ID" value="NZ_FOCG01000001.1"/>
</dbReference>
<dbReference type="OrthoDB" id="9794382at2"/>
<dbReference type="PANTHER" id="PTHR22617">
    <property type="entry name" value="CHEMOTAXIS SENSOR HISTIDINE KINASE-RELATED"/>
    <property type="match status" value="1"/>
</dbReference>
<dbReference type="GO" id="GO:0005829">
    <property type="term" value="C:cytosol"/>
    <property type="evidence" value="ECO:0007669"/>
    <property type="project" value="TreeGrafter"/>
</dbReference>
<evidence type="ECO:0000313" key="3">
    <source>
        <dbReference type="Proteomes" id="UP000199158"/>
    </source>
</evidence>
<evidence type="ECO:0000259" key="1">
    <source>
        <dbReference type="PROSITE" id="PS50851"/>
    </source>
</evidence>
<dbReference type="AlphaFoldDB" id="A0A1H7ZCW5"/>
<keyword evidence="3" id="KW-1185">Reference proteome</keyword>
<dbReference type="Pfam" id="PF01584">
    <property type="entry name" value="CheW"/>
    <property type="match status" value="1"/>
</dbReference>
<organism evidence="2 3">
    <name type="scientific">Hydrogenoanaerobacterium saccharovorans</name>
    <dbReference type="NCBI Taxonomy" id="474960"/>
    <lineage>
        <taxon>Bacteria</taxon>
        <taxon>Bacillati</taxon>
        <taxon>Bacillota</taxon>
        <taxon>Clostridia</taxon>
        <taxon>Eubacteriales</taxon>
        <taxon>Oscillospiraceae</taxon>
        <taxon>Hydrogenoanaerobacterium</taxon>
    </lineage>
</organism>
<dbReference type="GO" id="GO:0007165">
    <property type="term" value="P:signal transduction"/>
    <property type="evidence" value="ECO:0007669"/>
    <property type="project" value="InterPro"/>
</dbReference>
<feature type="domain" description="CheW-like" evidence="1">
    <location>
        <begin position="21"/>
        <end position="161"/>
    </location>
</feature>
<dbReference type="STRING" id="474960.SAMN05216180_0541"/>
<dbReference type="EMBL" id="FOCG01000001">
    <property type="protein sequence ID" value="SEM55337.1"/>
    <property type="molecule type" value="Genomic_DNA"/>
</dbReference>
<dbReference type="SUPFAM" id="SSF50341">
    <property type="entry name" value="CheW-like"/>
    <property type="match status" value="1"/>
</dbReference>
<proteinExistence type="predicted"/>
<reference evidence="2 3" key="1">
    <citation type="submission" date="2016-10" db="EMBL/GenBank/DDBJ databases">
        <authorList>
            <person name="de Groot N.N."/>
        </authorList>
    </citation>
    <scope>NUCLEOTIDE SEQUENCE [LARGE SCALE GENOMIC DNA]</scope>
    <source>
        <strain evidence="2 3">CGMCC 1.5070</strain>
    </source>
</reference>
<dbReference type="InterPro" id="IPR002545">
    <property type="entry name" value="CheW-lke_dom"/>
</dbReference>
<accession>A0A1H7ZCW5</accession>
<dbReference type="Gene3D" id="2.30.30.40">
    <property type="entry name" value="SH3 Domains"/>
    <property type="match status" value="1"/>
</dbReference>
<dbReference type="GO" id="GO:0006935">
    <property type="term" value="P:chemotaxis"/>
    <property type="evidence" value="ECO:0007669"/>
    <property type="project" value="InterPro"/>
</dbReference>
<dbReference type="Proteomes" id="UP000199158">
    <property type="component" value="Unassembled WGS sequence"/>
</dbReference>
<protein>
    <submittedName>
        <fullName evidence="2">Purine-binding chemotaxis protein CheW</fullName>
    </submittedName>
</protein>
<dbReference type="PANTHER" id="PTHR22617:SF23">
    <property type="entry name" value="CHEMOTAXIS PROTEIN CHEW"/>
    <property type="match status" value="1"/>
</dbReference>
<gene>
    <name evidence="2" type="ORF">SAMN05216180_0541</name>
</gene>
<dbReference type="InterPro" id="IPR036061">
    <property type="entry name" value="CheW-like_dom_sf"/>
</dbReference>
<dbReference type="SMART" id="SM00260">
    <property type="entry name" value="CheW"/>
    <property type="match status" value="1"/>
</dbReference>
<sequence>MQDNYEAISFAAGQEESESLDGKFLTFWTDNQLFGIPIADVVQIVGIQEITPVPEYPVYAKGIINLRGNIIPIIDVRLRLHRAEIEYNERTCIIVANLKETYIGFIVDAVDEVTDIDEKDICPPPRILGDNKNAFIAGVGKLAAKVVLLLDTEKILNQDEVEQLLCTEQ</sequence>
<name>A0A1H7ZCW5_9FIRM</name>
<dbReference type="PROSITE" id="PS50851">
    <property type="entry name" value="CHEW"/>
    <property type="match status" value="1"/>
</dbReference>